<gene>
    <name evidence="1" type="ORF">FE840_010175</name>
</gene>
<accession>A0ABX6QT45</accession>
<name>A0ABX6QT45_9HYPH</name>
<evidence type="ECO:0000313" key="1">
    <source>
        <dbReference type="EMBL" id="QLF71365.1"/>
    </source>
</evidence>
<protein>
    <submittedName>
        <fullName evidence="1">Phage tail tape measure protein</fullName>
    </submittedName>
</protein>
<dbReference type="Proteomes" id="UP000308530">
    <property type="component" value="Chromosome"/>
</dbReference>
<organism evidence="1 2">
    <name type="scientific">Peteryoungia desertarenae</name>
    <dbReference type="NCBI Taxonomy" id="1813451"/>
    <lineage>
        <taxon>Bacteria</taxon>
        <taxon>Pseudomonadati</taxon>
        <taxon>Pseudomonadota</taxon>
        <taxon>Alphaproteobacteria</taxon>
        <taxon>Hyphomicrobiales</taxon>
        <taxon>Rhizobiaceae</taxon>
        <taxon>Peteryoungia</taxon>
    </lineage>
</organism>
<proteinExistence type="predicted"/>
<keyword evidence="2" id="KW-1185">Reference proteome</keyword>
<reference evidence="1 2" key="1">
    <citation type="submission" date="2020-06" db="EMBL/GenBank/DDBJ databases">
        <title>Genome sequence of Rhizobium sp strain ADMK78.</title>
        <authorList>
            <person name="Rahi P."/>
        </authorList>
    </citation>
    <scope>NUCLEOTIDE SEQUENCE [LARGE SCALE GENOMIC DNA]</scope>
    <source>
        <strain evidence="1 2">ADMK78</strain>
    </source>
</reference>
<dbReference type="EMBL" id="CP058350">
    <property type="protein sequence ID" value="QLF71365.1"/>
    <property type="molecule type" value="Genomic_DNA"/>
</dbReference>
<sequence length="191" mass="18906">MHGDELDFAVTLDGTAAAGVLADLEARSERFGRALTGALTGAVRGGKSLEETLRAVGLRLTDMALTAGLKPLEGLLGQAASGLVGSLSGSLSGSLAGSLGTVTPFAKGGVITAPTYFPMVGGAGLMGEAGTEAILPLKRGSDGTLGVAAGGEGQPTIHFHVTATDAASFARSEGQITAMLARSVGRGRRGL</sequence>
<evidence type="ECO:0000313" key="2">
    <source>
        <dbReference type="Proteomes" id="UP000308530"/>
    </source>
</evidence>